<dbReference type="GO" id="GO:0003779">
    <property type="term" value="F:actin binding"/>
    <property type="evidence" value="ECO:0007669"/>
    <property type="project" value="UniProtKB-KW"/>
</dbReference>
<organism evidence="4 5">
    <name type="scientific">Elysia crispata</name>
    <name type="common">lettuce slug</name>
    <dbReference type="NCBI Taxonomy" id="231223"/>
    <lineage>
        <taxon>Eukaryota</taxon>
        <taxon>Metazoa</taxon>
        <taxon>Spiralia</taxon>
        <taxon>Lophotrochozoa</taxon>
        <taxon>Mollusca</taxon>
        <taxon>Gastropoda</taxon>
        <taxon>Heterobranchia</taxon>
        <taxon>Euthyneura</taxon>
        <taxon>Panpulmonata</taxon>
        <taxon>Sacoglossa</taxon>
        <taxon>Placobranchoidea</taxon>
        <taxon>Plakobranchidae</taxon>
        <taxon>Elysia</taxon>
    </lineage>
</organism>
<dbReference type="PANTHER" id="PTHR11913">
    <property type="entry name" value="COFILIN-RELATED"/>
    <property type="match status" value="1"/>
</dbReference>
<dbReference type="InterPro" id="IPR029006">
    <property type="entry name" value="ADF-H/Gelsolin-like_dom_sf"/>
</dbReference>
<reference evidence="4" key="1">
    <citation type="journal article" date="2023" name="G3 (Bethesda)">
        <title>A reference genome for the long-term kleptoplast-retaining sea slug Elysia crispata morphotype clarki.</title>
        <authorList>
            <person name="Eastman K.E."/>
            <person name="Pendleton A.L."/>
            <person name="Shaikh M.A."/>
            <person name="Suttiyut T."/>
            <person name="Ogas R."/>
            <person name="Tomko P."/>
            <person name="Gavelis G."/>
            <person name="Widhalm J.R."/>
            <person name="Wisecaver J.H."/>
        </authorList>
    </citation>
    <scope>NUCLEOTIDE SEQUENCE</scope>
    <source>
        <strain evidence="4">ECLA1</strain>
    </source>
</reference>
<dbReference type="AlphaFoldDB" id="A0AAE1AZL2"/>
<dbReference type="Gene3D" id="3.40.20.10">
    <property type="entry name" value="Severin"/>
    <property type="match status" value="1"/>
</dbReference>
<dbReference type="InterPro" id="IPR002108">
    <property type="entry name" value="ADF-H"/>
</dbReference>
<evidence type="ECO:0000313" key="5">
    <source>
        <dbReference type="Proteomes" id="UP001283361"/>
    </source>
</evidence>
<feature type="domain" description="ADF-H" evidence="3">
    <location>
        <begin position="4"/>
        <end position="122"/>
    </location>
</feature>
<dbReference type="PROSITE" id="PS51263">
    <property type="entry name" value="ADF_H"/>
    <property type="match status" value="1"/>
</dbReference>
<comment type="similarity">
    <text evidence="1">Belongs to the actin-binding proteins ADF family.</text>
</comment>
<dbReference type="Pfam" id="PF00241">
    <property type="entry name" value="Cofilin_ADF"/>
    <property type="match status" value="1"/>
</dbReference>
<evidence type="ECO:0000259" key="3">
    <source>
        <dbReference type="PROSITE" id="PS51263"/>
    </source>
</evidence>
<evidence type="ECO:0000313" key="4">
    <source>
        <dbReference type="EMBL" id="KAK3796570.1"/>
    </source>
</evidence>
<proteinExistence type="inferred from homology"/>
<keyword evidence="5" id="KW-1185">Reference proteome</keyword>
<gene>
    <name evidence="4" type="ORF">RRG08_057821</name>
</gene>
<dbReference type="InterPro" id="IPR017904">
    <property type="entry name" value="ADF/Cofilin"/>
</dbReference>
<protein>
    <recommendedName>
        <fullName evidence="3">ADF-H domain-containing protein</fullName>
    </recommendedName>
</protein>
<dbReference type="GO" id="GO:0015629">
    <property type="term" value="C:actin cytoskeleton"/>
    <property type="evidence" value="ECO:0007669"/>
    <property type="project" value="InterPro"/>
</dbReference>
<name>A0AAE1AZL2_9GAST</name>
<dbReference type="EMBL" id="JAWDGP010000872">
    <property type="protein sequence ID" value="KAK3796570.1"/>
    <property type="molecule type" value="Genomic_DNA"/>
</dbReference>
<keyword evidence="2" id="KW-0009">Actin-binding</keyword>
<sequence length="122" mass="13900">MATGVKVDPSTIELYKIFKLRKTPHRFVVLYIDLEAGFIKIERTVDKNEDISQEDEYNSFISSLPTNEGRYFWADLTVTGKSGAARDIMFSVAWNPNNAPTKSNILYSMSKAALIEKCREEI</sequence>
<dbReference type="GO" id="GO:0030042">
    <property type="term" value="P:actin filament depolymerization"/>
    <property type="evidence" value="ECO:0007669"/>
    <property type="project" value="InterPro"/>
</dbReference>
<evidence type="ECO:0000256" key="1">
    <source>
        <dbReference type="ARBA" id="ARBA00006844"/>
    </source>
</evidence>
<evidence type="ECO:0000256" key="2">
    <source>
        <dbReference type="ARBA" id="ARBA00023203"/>
    </source>
</evidence>
<accession>A0AAE1AZL2</accession>
<dbReference type="Proteomes" id="UP001283361">
    <property type="component" value="Unassembled WGS sequence"/>
</dbReference>
<dbReference type="SUPFAM" id="SSF55753">
    <property type="entry name" value="Actin depolymerizing proteins"/>
    <property type="match status" value="1"/>
</dbReference>
<comment type="caution">
    <text evidence="4">The sequence shown here is derived from an EMBL/GenBank/DDBJ whole genome shotgun (WGS) entry which is preliminary data.</text>
</comment>